<dbReference type="AlphaFoldDB" id="A0A4Z1SQG8"/>
<evidence type="ECO:0000313" key="2">
    <source>
        <dbReference type="Proteomes" id="UP000315496"/>
    </source>
</evidence>
<comment type="caution">
    <text evidence="1">The sequence shown here is derived from an EMBL/GenBank/DDBJ whole genome shotgun (WGS) entry which is preliminary data.</text>
</comment>
<evidence type="ECO:0000313" key="1">
    <source>
        <dbReference type="EMBL" id="TNJ27920.1"/>
    </source>
</evidence>
<accession>A0A4Z1SQG8</accession>
<name>A0A4Z1SQG8_GIAMU</name>
<dbReference type="VEuPathDB" id="GiardiaDB:GMRT_16090"/>
<proteinExistence type="predicted"/>
<protein>
    <submittedName>
        <fullName evidence="1">Uncharacterized protein</fullName>
    </submittedName>
</protein>
<reference evidence="1 2" key="1">
    <citation type="submission" date="2019-05" db="EMBL/GenBank/DDBJ databases">
        <title>The compact genome of Giardia muris reveals important steps in the evolution of intestinal protozoan parasites.</title>
        <authorList>
            <person name="Xu F."/>
            <person name="Jimenez-Gonzalez A."/>
            <person name="Einarsson E."/>
            <person name="Astvaldsson A."/>
            <person name="Peirasmaki D."/>
            <person name="Eckmann L."/>
            <person name="Andersson J.O."/>
            <person name="Svard S.G."/>
            <person name="Jerlstrom-Hultqvist J."/>
        </authorList>
    </citation>
    <scope>NUCLEOTIDE SEQUENCE [LARGE SCALE GENOMIC DNA]</scope>
    <source>
        <strain evidence="1 2">Roberts-Thomson</strain>
    </source>
</reference>
<dbReference type="Proteomes" id="UP000315496">
    <property type="component" value="Chromosome 3"/>
</dbReference>
<gene>
    <name evidence="1" type="ORF">GMRT_16090</name>
</gene>
<dbReference type="EMBL" id="VDLU01000003">
    <property type="protein sequence ID" value="TNJ27920.1"/>
    <property type="molecule type" value="Genomic_DNA"/>
</dbReference>
<sequence>MNEVLVLFGEGLVSDLASLKELRSAFPNYRFEGSGTHIIISPIRNTLRTPLRCILMLPQDVTMEMGVGTDSHVIFWPEGQVPPINSLLQGKWLFGYRSFSNVIDLLVVLATAHFDLSHASAPRVMRTQKRLDIFEALPGIGTKRGRKLRRQYGTLLAFRRALFEREEELRPLLGHDLIRRLKKLLYE</sequence>
<organism evidence="1 2">
    <name type="scientific">Giardia muris</name>
    <dbReference type="NCBI Taxonomy" id="5742"/>
    <lineage>
        <taxon>Eukaryota</taxon>
        <taxon>Metamonada</taxon>
        <taxon>Diplomonadida</taxon>
        <taxon>Hexamitidae</taxon>
        <taxon>Giardiinae</taxon>
        <taxon>Giardia</taxon>
    </lineage>
</organism>
<keyword evidence="2" id="KW-1185">Reference proteome</keyword>